<evidence type="ECO:0000313" key="2">
    <source>
        <dbReference type="EMBL" id="KRL61809.1"/>
    </source>
</evidence>
<feature type="transmembrane region" description="Helical" evidence="1">
    <location>
        <begin position="249"/>
        <end position="267"/>
    </location>
</feature>
<dbReference type="RefSeq" id="WP_027825020.1">
    <property type="nucleotide sequence ID" value="NZ_AUEI01000007.1"/>
</dbReference>
<dbReference type="eggNOG" id="ENOG50309JX">
    <property type="taxonomic scope" value="Bacteria"/>
</dbReference>
<keyword evidence="1" id="KW-0812">Transmembrane</keyword>
<reference evidence="2 3" key="1">
    <citation type="journal article" date="2015" name="Genome Announc.">
        <title>Expanding the biotechnology potential of lactobacilli through comparative genomics of 213 strains and associated genera.</title>
        <authorList>
            <person name="Sun Z."/>
            <person name="Harris H.M."/>
            <person name="McCann A."/>
            <person name="Guo C."/>
            <person name="Argimon S."/>
            <person name="Zhang W."/>
            <person name="Yang X."/>
            <person name="Jeffery I.B."/>
            <person name="Cooney J.C."/>
            <person name="Kagawa T.F."/>
            <person name="Liu W."/>
            <person name="Song Y."/>
            <person name="Salvetti E."/>
            <person name="Wrobel A."/>
            <person name="Rasinkangas P."/>
            <person name="Parkhill J."/>
            <person name="Rea M.C."/>
            <person name="O'Sullivan O."/>
            <person name="Ritari J."/>
            <person name="Douillard F.P."/>
            <person name="Paul Ross R."/>
            <person name="Yang R."/>
            <person name="Briner A.E."/>
            <person name="Felis G.E."/>
            <person name="de Vos W.M."/>
            <person name="Barrangou R."/>
            <person name="Klaenhammer T.R."/>
            <person name="Caufield P.W."/>
            <person name="Cui Y."/>
            <person name="Zhang H."/>
            <person name="O'Toole P.W."/>
        </authorList>
    </citation>
    <scope>NUCLEOTIDE SEQUENCE [LARGE SCALE GENOMIC DNA]</scope>
    <source>
        <strain evidence="2 3">DSM 15354</strain>
    </source>
</reference>
<name>A0A0R1RYF1_9LACO</name>
<proteinExistence type="predicted"/>
<keyword evidence="1" id="KW-1133">Transmembrane helix</keyword>
<feature type="transmembrane region" description="Helical" evidence="1">
    <location>
        <begin position="212"/>
        <end position="237"/>
    </location>
</feature>
<organism evidence="2 3">
    <name type="scientific">Lactobacillus psittaci DSM 15354</name>
    <dbReference type="NCBI Taxonomy" id="1122152"/>
    <lineage>
        <taxon>Bacteria</taxon>
        <taxon>Bacillati</taxon>
        <taxon>Bacillota</taxon>
        <taxon>Bacilli</taxon>
        <taxon>Lactobacillales</taxon>
        <taxon>Lactobacillaceae</taxon>
        <taxon>Lactobacillus</taxon>
    </lineage>
</organism>
<keyword evidence="3" id="KW-1185">Reference proteome</keyword>
<keyword evidence="1" id="KW-0472">Membrane</keyword>
<protein>
    <submittedName>
        <fullName evidence="2">Uncharacterized protein</fullName>
    </submittedName>
</protein>
<feature type="transmembrane region" description="Helical" evidence="1">
    <location>
        <begin position="79"/>
        <end position="112"/>
    </location>
</feature>
<gene>
    <name evidence="2" type="ORF">FC23_GL000467</name>
</gene>
<dbReference type="PATRIC" id="fig|1122152.4.peg.475"/>
<accession>A0A0R1RYF1</accession>
<feature type="transmembrane region" description="Helical" evidence="1">
    <location>
        <begin position="293"/>
        <end position="313"/>
    </location>
</feature>
<comment type="caution">
    <text evidence="2">The sequence shown here is derived from an EMBL/GenBank/DDBJ whole genome shotgun (WGS) entry which is preliminary data.</text>
</comment>
<evidence type="ECO:0000256" key="1">
    <source>
        <dbReference type="SAM" id="Phobius"/>
    </source>
</evidence>
<dbReference type="Proteomes" id="UP000051931">
    <property type="component" value="Unassembled WGS sequence"/>
</dbReference>
<dbReference type="OrthoDB" id="2326799at2"/>
<dbReference type="EMBL" id="AZFB01000018">
    <property type="protein sequence ID" value="KRL61809.1"/>
    <property type="molecule type" value="Genomic_DNA"/>
</dbReference>
<feature type="transmembrane region" description="Helical" evidence="1">
    <location>
        <begin position="174"/>
        <end position="192"/>
    </location>
</feature>
<evidence type="ECO:0000313" key="3">
    <source>
        <dbReference type="Proteomes" id="UP000051931"/>
    </source>
</evidence>
<sequence>MKRCPECGRLIKIDAQVCDFCGYKYTQTESDITGEPRQTRAQYHEKSRSDADEAESKTSLSFAVTCKKMLEWIHQNSNIALVIWLVLMIFTSIVPELGWTALLLLTGWLFYICRNSNQIKQYTADKNLQKDFESSTNKAEQRAKVVRQKHPKLEERVEKFKANSQKIKKTHGSIYRWGALLTSLLGLILFFAKSGMTGSISRALLQYANNQYASSQMGFAVVIYLVWLYLVLNPIFIAYRLLKGMKQTAFILSLIQTVLLLGLIFYGNKAGTVSVYGQLTKQLIATASAVGTFYYMLIFTSILTTGLCFMNIFSRKNLF</sequence>
<dbReference type="AlphaFoldDB" id="A0A0R1RYF1"/>